<protein>
    <submittedName>
        <fullName evidence="4">Unannotated protein</fullName>
    </submittedName>
</protein>
<dbReference type="AlphaFoldDB" id="A0A6J7F1F3"/>
<proteinExistence type="predicted"/>
<dbReference type="EMBL" id="CAEZXD010000003">
    <property type="protein sequence ID" value="CAB4668224.1"/>
    <property type="molecule type" value="Genomic_DNA"/>
</dbReference>
<evidence type="ECO:0000313" key="4">
    <source>
        <dbReference type="EMBL" id="CAB4889952.1"/>
    </source>
</evidence>
<dbReference type="EMBL" id="CAFBNU010000002">
    <property type="protein sequence ID" value="CAB4960373.1"/>
    <property type="molecule type" value="Genomic_DNA"/>
</dbReference>
<dbReference type="PROSITE" id="PS51257">
    <property type="entry name" value="PROKAR_LIPOPROTEIN"/>
    <property type="match status" value="1"/>
</dbReference>
<evidence type="ECO:0000313" key="6">
    <source>
        <dbReference type="EMBL" id="CAB5018467.1"/>
    </source>
</evidence>
<accession>A0A6J7F1F3</accession>
<evidence type="ECO:0000313" key="3">
    <source>
        <dbReference type="EMBL" id="CAB4816211.1"/>
    </source>
</evidence>
<dbReference type="EMBL" id="CAEZYD010000003">
    <property type="protein sequence ID" value="CAB4704990.1"/>
    <property type="molecule type" value="Genomic_DNA"/>
</dbReference>
<gene>
    <name evidence="1" type="ORF">UFOPK2343_00199</name>
    <name evidence="2" type="ORF">UFOPK2652_00423</name>
    <name evidence="3" type="ORF">UFOPK3128_00443</name>
    <name evidence="4" type="ORF">UFOPK3511_00296</name>
    <name evidence="5" type="ORF">UFOPK3880_00246</name>
    <name evidence="6" type="ORF">UFOPK4146_00097</name>
</gene>
<name>A0A6J7F1F3_9ZZZZ</name>
<organism evidence="4">
    <name type="scientific">freshwater metagenome</name>
    <dbReference type="NCBI Taxonomy" id="449393"/>
    <lineage>
        <taxon>unclassified sequences</taxon>
        <taxon>metagenomes</taxon>
        <taxon>ecological metagenomes</taxon>
    </lineage>
</organism>
<evidence type="ECO:0000313" key="2">
    <source>
        <dbReference type="EMBL" id="CAB4704990.1"/>
    </source>
</evidence>
<reference evidence="4" key="1">
    <citation type="submission" date="2020-05" db="EMBL/GenBank/DDBJ databases">
        <authorList>
            <person name="Chiriac C."/>
            <person name="Salcher M."/>
            <person name="Ghai R."/>
            <person name="Kavagutti S V."/>
        </authorList>
    </citation>
    <scope>NUCLEOTIDE SEQUENCE</scope>
</reference>
<evidence type="ECO:0000313" key="1">
    <source>
        <dbReference type="EMBL" id="CAB4668224.1"/>
    </source>
</evidence>
<dbReference type="EMBL" id="CAFAAZ010000003">
    <property type="protein sequence ID" value="CAB4816211.1"/>
    <property type="molecule type" value="Genomic_DNA"/>
</dbReference>
<dbReference type="InterPro" id="IPR027304">
    <property type="entry name" value="Trigger_fact/SurA_dom_sf"/>
</dbReference>
<dbReference type="EMBL" id="CAFBMA010000002">
    <property type="protein sequence ID" value="CAB4889952.1"/>
    <property type="molecule type" value="Genomic_DNA"/>
</dbReference>
<evidence type="ECO:0000313" key="5">
    <source>
        <dbReference type="EMBL" id="CAB4960373.1"/>
    </source>
</evidence>
<dbReference type="EMBL" id="CAFBPT010000001">
    <property type="protein sequence ID" value="CAB5018467.1"/>
    <property type="molecule type" value="Genomic_DNA"/>
</dbReference>
<sequence length="199" mass="21201">MNNVKKIVASLGAGLLLVLTGCSSSNSAATIGKTEIPIATVQGTIDQILKERAKVDTADMNIVAGAELNTNAIRFHVISVLFDDIAEKISLEIKDSELAARKADIILQIGGEDRLPISLVGAQIAPKDFSRYLRTVLLAEKIGEALKAQGDPSTDGSAIQKLLVAMAKEKKVKINPRYGTWDYESGNITPAADNATVKK</sequence>
<dbReference type="SUPFAM" id="SSF109998">
    <property type="entry name" value="Triger factor/SurA peptide-binding domain-like"/>
    <property type="match status" value="1"/>
</dbReference>